<sequence>MNGKETNNASETATATDWGALAAMTDEEIDYSEIGPLPATFFDRARIQGNRIITH</sequence>
<organism evidence="1">
    <name type="scientific">Candidatus Kentrum sp. DK</name>
    <dbReference type="NCBI Taxonomy" id="2126562"/>
    <lineage>
        <taxon>Bacteria</taxon>
        <taxon>Pseudomonadati</taxon>
        <taxon>Pseudomonadota</taxon>
        <taxon>Gammaproteobacteria</taxon>
        <taxon>Candidatus Kentrum</taxon>
    </lineage>
</organism>
<dbReference type="EMBL" id="CAADEX010000068">
    <property type="protein sequence ID" value="VFJ57730.1"/>
    <property type="molecule type" value="Genomic_DNA"/>
</dbReference>
<proteinExistence type="predicted"/>
<protein>
    <submittedName>
        <fullName evidence="1">Uncharacterized protein</fullName>
    </submittedName>
</protein>
<dbReference type="AlphaFoldDB" id="A0A450SUS0"/>
<gene>
    <name evidence="1" type="ORF">BECKDK2373B_GA0170837_106816</name>
</gene>
<reference evidence="1" key="1">
    <citation type="submission" date="2019-02" db="EMBL/GenBank/DDBJ databases">
        <authorList>
            <person name="Gruber-Vodicka R. H."/>
            <person name="Seah K. B. B."/>
        </authorList>
    </citation>
    <scope>NUCLEOTIDE SEQUENCE</scope>
    <source>
        <strain evidence="1">BECK_DK47</strain>
    </source>
</reference>
<accession>A0A450SUS0</accession>
<evidence type="ECO:0000313" key="1">
    <source>
        <dbReference type="EMBL" id="VFJ57730.1"/>
    </source>
</evidence>
<name>A0A450SUS0_9GAMM</name>